<keyword evidence="3" id="KW-1185">Reference proteome</keyword>
<dbReference type="InterPro" id="IPR052564">
    <property type="entry name" value="N-acetyltrans/Recomb-assoc"/>
</dbReference>
<dbReference type="PROSITE" id="PS51186">
    <property type="entry name" value="GNAT"/>
    <property type="match status" value="1"/>
</dbReference>
<feature type="domain" description="N-acetyltransferase" evidence="1">
    <location>
        <begin position="3"/>
        <end position="149"/>
    </location>
</feature>
<protein>
    <submittedName>
        <fullName evidence="2">GNAT family N-acetyltransferase</fullName>
    </submittedName>
</protein>
<evidence type="ECO:0000313" key="2">
    <source>
        <dbReference type="EMBL" id="TLS44451.1"/>
    </source>
</evidence>
<accession>A0A5R9FMA0</accession>
<dbReference type="InterPro" id="IPR000182">
    <property type="entry name" value="GNAT_dom"/>
</dbReference>
<dbReference type="GO" id="GO:0016747">
    <property type="term" value="F:acyltransferase activity, transferring groups other than amino-acyl groups"/>
    <property type="evidence" value="ECO:0007669"/>
    <property type="project" value="InterPro"/>
</dbReference>
<dbReference type="InterPro" id="IPR016181">
    <property type="entry name" value="Acyl_CoA_acyltransferase"/>
</dbReference>
<dbReference type="SUPFAM" id="SSF55729">
    <property type="entry name" value="Acyl-CoA N-acyltransferases (Nat)"/>
    <property type="match status" value="1"/>
</dbReference>
<dbReference type="EMBL" id="VBZC01000021">
    <property type="protein sequence ID" value="TLS44451.1"/>
    <property type="molecule type" value="Genomic_DNA"/>
</dbReference>
<reference evidence="2 3" key="1">
    <citation type="submission" date="2019-05" db="EMBL/GenBank/DDBJ databases">
        <title>Streptomyces sp. NEAU-C151, a novel actinomycete isolated from soil.</title>
        <authorList>
            <person name="Han L."/>
            <person name="Jiang H."/>
        </authorList>
    </citation>
    <scope>NUCLEOTIDE SEQUENCE [LARGE SCALE GENOMIC DNA]</scope>
    <source>
        <strain evidence="2 3">NEAU-C151</strain>
    </source>
</reference>
<dbReference type="PANTHER" id="PTHR43451">
    <property type="entry name" value="ACETYLTRANSFERASE (GNAT) FAMILY PROTEIN"/>
    <property type="match status" value="1"/>
</dbReference>
<sequence>MAIRVRPFRPEDAPRLAEIVQRCLREVNSNDYPAHIIDKMCAHFTAERFIELSSSRLIYVAEDVRVVGTVSRDGNKVYTMFVDPDLVGRGIGRQLMQYIEALAVRDGFDHMETGASITAHQFYLKLGYTDVRESETEFGLNYILRKPLPPATTPPDHYRTR</sequence>
<comment type="caution">
    <text evidence="2">The sequence shown here is derived from an EMBL/GenBank/DDBJ whole genome shotgun (WGS) entry which is preliminary data.</text>
</comment>
<dbReference type="CDD" id="cd04301">
    <property type="entry name" value="NAT_SF"/>
    <property type="match status" value="1"/>
</dbReference>
<dbReference type="PANTHER" id="PTHR43451:SF1">
    <property type="entry name" value="ACETYLTRANSFERASE"/>
    <property type="match status" value="1"/>
</dbReference>
<dbReference type="Gene3D" id="3.40.630.30">
    <property type="match status" value="1"/>
</dbReference>
<gene>
    <name evidence="2" type="ORF">FE633_20855</name>
</gene>
<dbReference type="Proteomes" id="UP000305906">
    <property type="component" value="Unassembled WGS sequence"/>
</dbReference>
<evidence type="ECO:0000313" key="3">
    <source>
        <dbReference type="Proteomes" id="UP000305906"/>
    </source>
</evidence>
<keyword evidence="2" id="KW-0808">Transferase</keyword>
<dbReference type="Pfam" id="PF13673">
    <property type="entry name" value="Acetyltransf_10"/>
    <property type="match status" value="1"/>
</dbReference>
<proteinExistence type="predicted"/>
<evidence type="ECO:0000259" key="1">
    <source>
        <dbReference type="PROSITE" id="PS51186"/>
    </source>
</evidence>
<organism evidence="2 3">
    <name type="scientific">Streptomyces montanus</name>
    <dbReference type="NCBI Taxonomy" id="2580423"/>
    <lineage>
        <taxon>Bacteria</taxon>
        <taxon>Bacillati</taxon>
        <taxon>Actinomycetota</taxon>
        <taxon>Actinomycetes</taxon>
        <taxon>Kitasatosporales</taxon>
        <taxon>Streptomycetaceae</taxon>
        <taxon>Streptomyces</taxon>
    </lineage>
</organism>
<dbReference type="AlphaFoldDB" id="A0A5R9FMA0"/>
<name>A0A5R9FMA0_9ACTN</name>